<proteinExistence type="predicted"/>
<name>A0AB36M157_ACINO</name>
<reference evidence="1 2" key="1">
    <citation type="submission" date="2017-05" db="EMBL/GenBank/DDBJ databases">
        <authorList>
            <person name="Kreiswirth B."/>
            <person name="Manca C."/>
            <person name="Chen L."/>
            <person name="Evans S."/>
            <person name="Fowler V."/>
            <person name="Patel R."/>
            <person name="Chambers H."/>
            <person name="Bonomo R."/>
            <person name="Paul V."/>
            <person name="Sankar J."/>
            <person name="Gaind R."/>
            <person name="Ray P."/>
            <person name="Gautam V."/>
            <person name="Biswal M."/>
            <person name="Datta S."/>
            <person name="Walia K."/>
            <person name="Adams M."/>
            <person name="Nelson K."/>
            <person name="Sutton G."/>
            <person name="Fouts D."/>
            <person name="Hujer K."/>
            <person name="Hujer A."/>
        </authorList>
    </citation>
    <scope>NUCLEOTIDE SEQUENCE [LARGE SCALE GENOMIC DNA]</scope>
    <source>
        <strain evidence="1 2">PR324</strain>
    </source>
</reference>
<protein>
    <recommendedName>
        <fullName evidence="3">Apea-like HEPN domain-containing protein</fullName>
    </recommendedName>
</protein>
<sequence>MTSNSAKSYKVEYLCTIDSDGDFCKSISSFKSLLKSYDKLKIEDKKIVWDSKEFAFEISDGKVLNSNHKFFHLKFVNANANNKQEFLSLLKIIRTILSKVNNNQPPEILWDDISSEYAIQSYPVIHELENLMRKLITKFMITKVGLSWTKENIPKEVAESIKGTGTSKKQNYIYDTDFIQLSRFLFNEYTTTKVEDLVSKIKKANKIDELDFNDLKKVVPVSNWTRYFNPIVECTSEELSTKWDKLYKLRCKVAHNNFMDEDDFTNLISLSNDVKSIIEDAINNLDKVSVTEEDKEELVESAAINLNKFYGEFVLRWKKLESLLMLFSKNSYRIKNKKYPLKAMFQELVQKQYLTIKDYDEFDKLNNIRNMIVHEANFELDEFQLNLALKDLEILINKISNISSSFDSLKGWYEIIKYGDSYSFYLKNHEGFTLIFSELYMDKEAALQGLEKFKIRSLNINNYIKFKVDGLGFSFNLLSENGSILAKSSFYTDSELRDLKIDETIKISETDIIIDPPNNDETYALSS</sequence>
<evidence type="ECO:0000313" key="1">
    <source>
        <dbReference type="EMBL" id="OTL96932.1"/>
    </source>
</evidence>
<dbReference type="Gene3D" id="2.30.29.80">
    <property type="match status" value="1"/>
</dbReference>
<accession>A0AB36M157</accession>
<dbReference type="EMBL" id="NGDO01000046">
    <property type="protein sequence ID" value="OTL96932.1"/>
    <property type="molecule type" value="Genomic_DNA"/>
</dbReference>
<dbReference type="Proteomes" id="UP000194767">
    <property type="component" value="Unassembled WGS sequence"/>
</dbReference>
<gene>
    <name evidence="1" type="ORF">B9X58_11320</name>
</gene>
<evidence type="ECO:0008006" key="3">
    <source>
        <dbReference type="Google" id="ProtNLM"/>
    </source>
</evidence>
<dbReference type="RefSeq" id="WP_017392727.1">
    <property type="nucleotide sequence ID" value="NZ_BKKR01000004.1"/>
</dbReference>
<evidence type="ECO:0000313" key="2">
    <source>
        <dbReference type="Proteomes" id="UP000194767"/>
    </source>
</evidence>
<dbReference type="AlphaFoldDB" id="A0AB36M157"/>
<comment type="caution">
    <text evidence="1">The sequence shown here is derived from an EMBL/GenBank/DDBJ whole genome shotgun (WGS) entry which is preliminary data.</text>
</comment>
<organism evidence="1 2">
    <name type="scientific">Acinetobacter nosocomialis</name>
    <dbReference type="NCBI Taxonomy" id="106654"/>
    <lineage>
        <taxon>Bacteria</taxon>
        <taxon>Pseudomonadati</taxon>
        <taxon>Pseudomonadota</taxon>
        <taxon>Gammaproteobacteria</taxon>
        <taxon>Moraxellales</taxon>
        <taxon>Moraxellaceae</taxon>
        <taxon>Acinetobacter</taxon>
        <taxon>Acinetobacter calcoaceticus/baumannii complex</taxon>
    </lineage>
</organism>